<accession>A0A8J3UCR8</accession>
<dbReference type="Proteomes" id="UP000622547">
    <property type="component" value="Unassembled WGS sequence"/>
</dbReference>
<proteinExistence type="predicted"/>
<keyword evidence="3" id="KW-1185">Reference proteome</keyword>
<keyword evidence="1" id="KW-0472">Membrane</keyword>
<comment type="caution">
    <text evidence="2">The sequence shown here is derived from an EMBL/GenBank/DDBJ whole genome shotgun (WGS) entry which is preliminary data.</text>
</comment>
<evidence type="ECO:0000313" key="2">
    <source>
        <dbReference type="EMBL" id="GII40936.1"/>
    </source>
</evidence>
<organism evidence="2 3">
    <name type="scientific">Planotetraspora phitsanulokensis</name>
    <dbReference type="NCBI Taxonomy" id="575192"/>
    <lineage>
        <taxon>Bacteria</taxon>
        <taxon>Bacillati</taxon>
        <taxon>Actinomycetota</taxon>
        <taxon>Actinomycetes</taxon>
        <taxon>Streptosporangiales</taxon>
        <taxon>Streptosporangiaceae</taxon>
        <taxon>Planotetraspora</taxon>
    </lineage>
</organism>
<feature type="transmembrane region" description="Helical" evidence="1">
    <location>
        <begin position="12"/>
        <end position="33"/>
    </location>
</feature>
<dbReference type="RefSeq" id="WP_204076419.1">
    <property type="nucleotide sequence ID" value="NZ_BAABHI010000012.1"/>
</dbReference>
<protein>
    <submittedName>
        <fullName evidence="2">Uncharacterized protein</fullName>
    </submittedName>
</protein>
<keyword evidence="1" id="KW-0812">Transmembrane</keyword>
<gene>
    <name evidence="2" type="ORF">Pph01_59390</name>
</gene>
<reference evidence="2 3" key="1">
    <citation type="submission" date="2021-01" db="EMBL/GenBank/DDBJ databases">
        <title>Whole genome shotgun sequence of Planotetraspora phitsanulokensis NBRC 104273.</title>
        <authorList>
            <person name="Komaki H."/>
            <person name="Tamura T."/>
        </authorList>
    </citation>
    <scope>NUCLEOTIDE SEQUENCE [LARGE SCALE GENOMIC DNA]</scope>
    <source>
        <strain evidence="2 3">NBRC 104273</strain>
    </source>
</reference>
<evidence type="ECO:0000256" key="1">
    <source>
        <dbReference type="SAM" id="Phobius"/>
    </source>
</evidence>
<dbReference type="AlphaFoldDB" id="A0A8J3UCR8"/>
<name>A0A8J3UCR8_9ACTN</name>
<evidence type="ECO:0000313" key="3">
    <source>
        <dbReference type="Proteomes" id="UP000622547"/>
    </source>
</evidence>
<sequence>MSSEIDWWPNLLQGALSAVVGGVVAAVTAWAVVSITGRQVRRQAAHDRAIAAAQALIQESQFLIAAVEMVEPWRRWTSRERQYQRLRVAGTRFSTRAMLYKSIITAVDPDFGRRLDELLDPLHSVRPMYGEGAKRWSTEDGMRLIQAGDLFIFQTRGWIEDESRMKRRDKRVAAA</sequence>
<keyword evidence="1" id="KW-1133">Transmembrane helix</keyword>
<dbReference type="EMBL" id="BOOP01000029">
    <property type="protein sequence ID" value="GII40936.1"/>
    <property type="molecule type" value="Genomic_DNA"/>
</dbReference>